<dbReference type="InterPro" id="IPR032816">
    <property type="entry name" value="VTT_dom"/>
</dbReference>
<sequence length="209" mass="23860">MELNALDFVLHIDKYLGLIIDKFGYLTYIIIFLVIFAETGLVITPFLPGDSLLFALGTLVAKGLLNLVIIFLTLLAAAFIGDNTNYWIGRKIGRKAFETGNHFFKKEYLERTEHFYSKHGGKTIIIGRFVPIIRTFVPFVAGIGRMNYLKFLFFSVAGNLIWVSIFLFTGYFFGNLPFVKDNFSLVIMLVIIISIAPGLYEFFRRKVLK</sequence>
<dbReference type="Pfam" id="PF09335">
    <property type="entry name" value="VTT_dom"/>
    <property type="match status" value="1"/>
</dbReference>
<evidence type="ECO:0000256" key="3">
    <source>
        <dbReference type="ARBA" id="ARBA00022475"/>
    </source>
</evidence>
<feature type="transmembrane region" description="Helical" evidence="7">
    <location>
        <begin position="151"/>
        <end position="173"/>
    </location>
</feature>
<feature type="transmembrane region" description="Helical" evidence="7">
    <location>
        <begin position="185"/>
        <end position="203"/>
    </location>
</feature>
<organism evidence="9 10">
    <name type="scientific">Candidatus Woykebacteria bacterium RIFCSPHIGHO2_12_FULL_45_10</name>
    <dbReference type="NCBI Taxonomy" id="1802603"/>
    <lineage>
        <taxon>Bacteria</taxon>
        <taxon>Candidatus Woykeibacteriota</taxon>
    </lineage>
</organism>
<comment type="similarity">
    <text evidence="2 7">Belongs to the DedA family.</text>
</comment>
<dbReference type="PANTHER" id="PTHR30353">
    <property type="entry name" value="INNER MEMBRANE PROTEIN DEDA-RELATED"/>
    <property type="match status" value="1"/>
</dbReference>
<dbReference type="EMBL" id="MHCZ01000002">
    <property type="protein sequence ID" value="OGY30465.1"/>
    <property type="molecule type" value="Genomic_DNA"/>
</dbReference>
<reference evidence="9 10" key="1">
    <citation type="journal article" date="2016" name="Nat. Commun.">
        <title>Thousands of microbial genomes shed light on interconnected biogeochemical processes in an aquifer system.</title>
        <authorList>
            <person name="Anantharaman K."/>
            <person name="Brown C.T."/>
            <person name="Hug L.A."/>
            <person name="Sharon I."/>
            <person name="Castelle C.J."/>
            <person name="Probst A.J."/>
            <person name="Thomas B.C."/>
            <person name="Singh A."/>
            <person name="Wilkins M.J."/>
            <person name="Karaoz U."/>
            <person name="Brodie E.L."/>
            <person name="Williams K.H."/>
            <person name="Hubbard S.S."/>
            <person name="Banfield J.F."/>
        </authorList>
    </citation>
    <scope>NUCLEOTIDE SEQUENCE [LARGE SCALE GENOMIC DNA]</scope>
</reference>
<protein>
    <recommendedName>
        <fullName evidence="8">VTT domain-containing protein</fullName>
    </recommendedName>
</protein>
<feature type="transmembrane region" description="Helical" evidence="7">
    <location>
        <begin position="25"/>
        <end position="47"/>
    </location>
</feature>
<feature type="transmembrane region" description="Helical" evidence="7">
    <location>
        <begin position="125"/>
        <end position="144"/>
    </location>
</feature>
<keyword evidence="5 7" id="KW-1133">Transmembrane helix</keyword>
<evidence type="ECO:0000256" key="2">
    <source>
        <dbReference type="ARBA" id="ARBA00010792"/>
    </source>
</evidence>
<dbReference type="AlphaFoldDB" id="A0A1G1WRT2"/>
<dbReference type="PANTHER" id="PTHR30353:SF0">
    <property type="entry name" value="TRANSMEMBRANE PROTEIN"/>
    <property type="match status" value="1"/>
</dbReference>
<evidence type="ECO:0000256" key="7">
    <source>
        <dbReference type="RuleBase" id="RU367016"/>
    </source>
</evidence>
<dbReference type="STRING" id="1802603.A3F35_03450"/>
<evidence type="ECO:0000313" key="10">
    <source>
        <dbReference type="Proteomes" id="UP000178068"/>
    </source>
</evidence>
<feature type="transmembrane region" description="Helical" evidence="7">
    <location>
        <begin position="59"/>
        <end position="80"/>
    </location>
</feature>
<evidence type="ECO:0000313" key="9">
    <source>
        <dbReference type="EMBL" id="OGY30465.1"/>
    </source>
</evidence>
<evidence type="ECO:0000256" key="5">
    <source>
        <dbReference type="ARBA" id="ARBA00022989"/>
    </source>
</evidence>
<evidence type="ECO:0000259" key="8">
    <source>
        <dbReference type="Pfam" id="PF09335"/>
    </source>
</evidence>
<keyword evidence="6 7" id="KW-0472">Membrane</keyword>
<dbReference type="Proteomes" id="UP000178068">
    <property type="component" value="Unassembled WGS sequence"/>
</dbReference>
<accession>A0A1G1WRT2</accession>
<comment type="subcellular location">
    <subcellularLocation>
        <location evidence="1 7">Cell membrane</location>
        <topology evidence="1 7">Multi-pass membrane protein</topology>
    </subcellularLocation>
</comment>
<evidence type="ECO:0000256" key="6">
    <source>
        <dbReference type="ARBA" id="ARBA00023136"/>
    </source>
</evidence>
<keyword evidence="4 7" id="KW-0812">Transmembrane</keyword>
<proteinExistence type="inferred from homology"/>
<dbReference type="InterPro" id="IPR032818">
    <property type="entry name" value="DedA-like"/>
</dbReference>
<name>A0A1G1WRT2_9BACT</name>
<comment type="caution">
    <text evidence="9">The sequence shown here is derived from an EMBL/GenBank/DDBJ whole genome shotgun (WGS) entry which is preliminary data.</text>
</comment>
<evidence type="ECO:0000256" key="4">
    <source>
        <dbReference type="ARBA" id="ARBA00022692"/>
    </source>
</evidence>
<feature type="domain" description="VTT" evidence="8">
    <location>
        <begin position="47"/>
        <end position="171"/>
    </location>
</feature>
<evidence type="ECO:0000256" key="1">
    <source>
        <dbReference type="ARBA" id="ARBA00004651"/>
    </source>
</evidence>
<gene>
    <name evidence="9" type="ORF">A3F35_03450</name>
</gene>
<keyword evidence="3 7" id="KW-1003">Cell membrane</keyword>
<dbReference type="GO" id="GO:0005886">
    <property type="term" value="C:plasma membrane"/>
    <property type="evidence" value="ECO:0007669"/>
    <property type="project" value="UniProtKB-SubCell"/>
</dbReference>